<dbReference type="Pfam" id="PF03693">
    <property type="entry name" value="ParD_antitoxin"/>
    <property type="match status" value="1"/>
</dbReference>
<keyword evidence="2" id="KW-1277">Toxin-antitoxin system</keyword>
<comment type="similarity">
    <text evidence="1">Belongs to the ParD antitoxin family.</text>
</comment>
<dbReference type="InParanoid" id="A0A146G1X2"/>
<organism evidence="3 4">
    <name type="scientific">Terrimicrobium sacchariphilum</name>
    <dbReference type="NCBI Taxonomy" id="690879"/>
    <lineage>
        <taxon>Bacteria</taxon>
        <taxon>Pseudomonadati</taxon>
        <taxon>Verrucomicrobiota</taxon>
        <taxon>Terrimicrobiia</taxon>
        <taxon>Terrimicrobiales</taxon>
        <taxon>Terrimicrobiaceae</taxon>
        <taxon>Terrimicrobium</taxon>
    </lineage>
</organism>
<dbReference type="NCBIfam" id="TIGR02606">
    <property type="entry name" value="antidote_CC2985"/>
    <property type="match status" value="1"/>
</dbReference>
<evidence type="ECO:0000313" key="3">
    <source>
        <dbReference type="EMBL" id="GAT31661.1"/>
    </source>
</evidence>
<dbReference type="PANTHER" id="PTHR36582:SF2">
    <property type="entry name" value="ANTITOXIN PARD"/>
    <property type="match status" value="1"/>
</dbReference>
<dbReference type="SUPFAM" id="SSF47598">
    <property type="entry name" value="Ribbon-helix-helix"/>
    <property type="match status" value="1"/>
</dbReference>
<dbReference type="Gene3D" id="6.10.10.120">
    <property type="entry name" value="Antitoxin ParD1-like"/>
    <property type="match status" value="1"/>
</dbReference>
<dbReference type="InterPro" id="IPR022789">
    <property type="entry name" value="ParD"/>
</dbReference>
<evidence type="ECO:0000313" key="4">
    <source>
        <dbReference type="Proteomes" id="UP000076023"/>
    </source>
</evidence>
<dbReference type="EMBL" id="BDCO01000002">
    <property type="protein sequence ID" value="GAT31661.1"/>
    <property type="molecule type" value="Genomic_DNA"/>
</dbReference>
<gene>
    <name evidence="3" type="ORF">TSACC_255</name>
</gene>
<dbReference type="AlphaFoldDB" id="A0A146G1X2"/>
<dbReference type="Proteomes" id="UP000076023">
    <property type="component" value="Unassembled WGS sequence"/>
</dbReference>
<proteinExistence type="inferred from homology"/>
<sequence>MTQLAIKLTDELTDFVQASVQSGAFHSASEMVANALHALKSQDEAKLAALRSEIALGAEQALRGEFVEFDVESIIVERRKKLSSKAS</sequence>
<dbReference type="InterPro" id="IPR010985">
    <property type="entry name" value="Ribbon_hlx_hlx"/>
</dbReference>
<comment type="caution">
    <text evidence="3">The sequence shown here is derived from an EMBL/GenBank/DDBJ whole genome shotgun (WGS) entry which is preliminary data.</text>
</comment>
<evidence type="ECO:0000256" key="1">
    <source>
        <dbReference type="ARBA" id="ARBA00008580"/>
    </source>
</evidence>
<dbReference type="InterPro" id="IPR038296">
    <property type="entry name" value="ParD_sf"/>
</dbReference>
<name>A0A146G1X2_TERSA</name>
<accession>A0A146G1X2</accession>
<evidence type="ECO:0000256" key="2">
    <source>
        <dbReference type="ARBA" id="ARBA00022649"/>
    </source>
</evidence>
<protein>
    <submittedName>
        <fullName evidence="3">Antitoxin ParD1/3/4</fullName>
    </submittedName>
</protein>
<dbReference type="GO" id="GO:0006355">
    <property type="term" value="P:regulation of DNA-templated transcription"/>
    <property type="evidence" value="ECO:0007669"/>
    <property type="project" value="InterPro"/>
</dbReference>
<dbReference type="PANTHER" id="PTHR36582">
    <property type="entry name" value="ANTITOXIN PARD"/>
    <property type="match status" value="1"/>
</dbReference>
<dbReference type="STRING" id="690879.TSACC_255"/>
<reference evidence="4" key="1">
    <citation type="journal article" date="2017" name="Genome Announc.">
        <title>Draft Genome Sequence of Terrimicrobium sacchariphilum NM-5T, a Facultative Anaerobic Soil Bacterium of the Class Spartobacteria.</title>
        <authorList>
            <person name="Qiu Y.L."/>
            <person name="Tourlousse D.M."/>
            <person name="Matsuura N."/>
            <person name="Ohashi A."/>
            <person name="Sekiguchi Y."/>
        </authorList>
    </citation>
    <scope>NUCLEOTIDE SEQUENCE [LARGE SCALE GENOMIC DNA]</scope>
    <source>
        <strain evidence="4">NM-5</strain>
    </source>
</reference>
<dbReference type="RefSeq" id="WP_075077553.1">
    <property type="nucleotide sequence ID" value="NZ_BDCO01000002.1"/>
</dbReference>
<dbReference type="OrthoDB" id="517705at2"/>
<keyword evidence="4" id="KW-1185">Reference proteome</keyword>